<keyword evidence="10" id="KW-0479">Metal-binding</keyword>
<dbReference type="SUPFAM" id="SSF53098">
    <property type="entry name" value="Ribonuclease H-like"/>
    <property type="match status" value="1"/>
</dbReference>
<keyword evidence="11" id="KW-0378">Hydrolase</keyword>
<dbReference type="EMBL" id="LR721785">
    <property type="protein sequence ID" value="VVW53814.1"/>
    <property type="molecule type" value="Genomic_DNA"/>
</dbReference>
<comment type="function">
    <text evidence="17">Ubiquitous transcription factor required for a diverse set of processes. It is a component of the CCR4 complex involved in the control of gene expression.</text>
</comment>
<dbReference type="GO" id="GO:0046872">
    <property type="term" value="F:metal ion binding"/>
    <property type="evidence" value="ECO:0007669"/>
    <property type="project" value="UniProtKB-KW"/>
</dbReference>
<comment type="cofactor">
    <cofactor evidence="2">
        <name>a divalent metal cation</name>
        <dbReference type="ChEBI" id="CHEBI:60240"/>
    </cofactor>
</comment>
<evidence type="ECO:0000256" key="13">
    <source>
        <dbReference type="ARBA" id="ARBA00022884"/>
    </source>
</evidence>
<proteinExistence type="inferred from homology"/>
<keyword evidence="15" id="KW-0804">Transcription</keyword>
<evidence type="ECO:0000256" key="5">
    <source>
        <dbReference type="ARBA" id="ARBA00008372"/>
    </source>
</evidence>
<evidence type="ECO:0000256" key="15">
    <source>
        <dbReference type="ARBA" id="ARBA00023163"/>
    </source>
</evidence>
<dbReference type="InterPro" id="IPR036397">
    <property type="entry name" value="RNaseH_sf"/>
</dbReference>
<dbReference type="InterPro" id="IPR006941">
    <property type="entry name" value="RNase_CAF1"/>
</dbReference>
<dbReference type="GO" id="GO:0005634">
    <property type="term" value="C:nucleus"/>
    <property type="evidence" value="ECO:0007669"/>
    <property type="project" value="UniProtKB-SubCell"/>
</dbReference>
<evidence type="ECO:0000313" key="18">
    <source>
        <dbReference type="EMBL" id="VVW53814.1"/>
    </source>
</evidence>
<comment type="similarity">
    <text evidence="5">Belongs to the CAF1 family.</text>
</comment>
<keyword evidence="13" id="KW-0694">RNA-binding</keyword>
<dbReference type="GO" id="GO:0004535">
    <property type="term" value="F:poly(A)-specific ribonuclease activity"/>
    <property type="evidence" value="ECO:0007669"/>
    <property type="project" value="UniProtKB-EC"/>
</dbReference>
<evidence type="ECO:0000256" key="17">
    <source>
        <dbReference type="ARBA" id="ARBA00025148"/>
    </source>
</evidence>
<evidence type="ECO:0000256" key="12">
    <source>
        <dbReference type="ARBA" id="ARBA00022839"/>
    </source>
</evidence>
<dbReference type="Gramene" id="NC7G0176000.1">
    <property type="protein sequence ID" value="NC7G0176000.1:cds"/>
    <property type="gene ID" value="NC7G0176000"/>
</dbReference>
<accession>A0A5K1ES68</accession>
<dbReference type="InterPro" id="IPR012337">
    <property type="entry name" value="RNaseH-like_sf"/>
</dbReference>
<comment type="subunit">
    <text evidence="6">Component of the CCR4-NOT complex, at least composed of CRR4 and CAF1 proteins.</text>
</comment>
<comment type="catalytic activity">
    <reaction evidence="1">
        <text>Exonucleolytic cleavage of poly(A) to 5'-AMP.</text>
        <dbReference type="EC" id="3.1.13.4"/>
    </reaction>
</comment>
<keyword evidence="9" id="KW-0540">Nuclease</keyword>
<name>A0A5K1ES68_9MAGN</name>
<dbReference type="AlphaFoldDB" id="A0A5K1ES68"/>
<evidence type="ECO:0000256" key="9">
    <source>
        <dbReference type="ARBA" id="ARBA00022722"/>
    </source>
</evidence>
<dbReference type="GO" id="GO:0003723">
    <property type="term" value="F:RNA binding"/>
    <property type="evidence" value="ECO:0007669"/>
    <property type="project" value="UniProtKB-KW"/>
</dbReference>
<evidence type="ECO:0000256" key="3">
    <source>
        <dbReference type="ARBA" id="ARBA00004123"/>
    </source>
</evidence>
<dbReference type="GO" id="GO:0030014">
    <property type="term" value="C:CCR4-NOT complex"/>
    <property type="evidence" value="ECO:0007669"/>
    <property type="project" value="InterPro"/>
</dbReference>
<evidence type="ECO:0000256" key="8">
    <source>
        <dbReference type="ARBA" id="ARBA00022490"/>
    </source>
</evidence>
<keyword evidence="14" id="KW-0805">Transcription regulation</keyword>
<dbReference type="Pfam" id="PF04857">
    <property type="entry name" value="CAF1"/>
    <property type="match status" value="2"/>
</dbReference>
<reference evidence="18" key="1">
    <citation type="submission" date="2019-09" db="EMBL/GenBank/DDBJ databases">
        <authorList>
            <person name="Zhang L."/>
        </authorList>
    </citation>
    <scope>NUCLEOTIDE SEQUENCE</scope>
</reference>
<dbReference type="InterPro" id="IPR039637">
    <property type="entry name" value="CNOT7/CNOT8/Pop2"/>
</dbReference>
<evidence type="ECO:0000256" key="14">
    <source>
        <dbReference type="ARBA" id="ARBA00023015"/>
    </source>
</evidence>
<gene>
    <name evidence="18" type="ORF">NYM_LOCUS23068</name>
</gene>
<evidence type="ECO:0000256" key="11">
    <source>
        <dbReference type="ARBA" id="ARBA00022801"/>
    </source>
</evidence>
<keyword evidence="16" id="KW-0539">Nucleus</keyword>
<keyword evidence="12" id="KW-0269">Exonuclease</keyword>
<evidence type="ECO:0000256" key="2">
    <source>
        <dbReference type="ARBA" id="ARBA00001968"/>
    </source>
</evidence>
<dbReference type="EC" id="3.1.13.4" evidence="7"/>
<protein>
    <recommendedName>
        <fullName evidence="7">poly(A)-specific ribonuclease</fullName>
        <ecNumber evidence="7">3.1.13.4</ecNumber>
    </recommendedName>
</protein>
<dbReference type="Gene3D" id="3.30.420.10">
    <property type="entry name" value="Ribonuclease H-like superfamily/Ribonuclease H"/>
    <property type="match status" value="1"/>
</dbReference>
<dbReference type="GO" id="GO:0005737">
    <property type="term" value="C:cytoplasm"/>
    <property type="evidence" value="ECO:0007669"/>
    <property type="project" value="UniProtKB-SubCell"/>
</dbReference>
<evidence type="ECO:0000256" key="16">
    <source>
        <dbReference type="ARBA" id="ARBA00023242"/>
    </source>
</evidence>
<keyword evidence="8" id="KW-0963">Cytoplasm</keyword>
<organism evidence="18">
    <name type="scientific">Nymphaea colorata</name>
    <name type="common">pocket water lily</name>
    <dbReference type="NCBI Taxonomy" id="210225"/>
    <lineage>
        <taxon>Eukaryota</taxon>
        <taxon>Viridiplantae</taxon>
        <taxon>Streptophyta</taxon>
        <taxon>Embryophyta</taxon>
        <taxon>Tracheophyta</taxon>
        <taxon>Spermatophyta</taxon>
        <taxon>Magnoliopsida</taxon>
        <taxon>Nymphaeales</taxon>
        <taxon>Nymphaeaceae</taxon>
        <taxon>Nymphaea</taxon>
    </lineage>
</organism>
<evidence type="ECO:0000256" key="1">
    <source>
        <dbReference type="ARBA" id="ARBA00001663"/>
    </source>
</evidence>
<evidence type="ECO:0000256" key="6">
    <source>
        <dbReference type="ARBA" id="ARBA00011757"/>
    </source>
</evidence>
<sequence>MATIACLKDYFPFVAFDTEFPGFLVSSSWKASPDELYADMKSNVDGLKVIQVGLALFDAWGRLPFSRPNRAVVWQFNLSDFDPSCDRHSPSAVEFLKENGIDLEATRRQGIKSIRLCREFWAAGLLANRRLVWLCFHGSYDFGYMLKLIEGGKPLPLTRHEFMKKVKACFCNIYDLKYIAKSYDELKRGRLGLCKMAEILRVKDYLERSQEVDNKQKVGNHRYHQAGWDSLVTGMSFFRLRTIPVVQALKHSSCELRAIDYSGFNAVMRDSYGAIFDIEAKVGNAVSAY</sequence>
<evidence type="ECO:0000256" key="7">
    <source>
        <dbReference type="ARBA" id="ARBA00012161"/>
    </source>
</evidence>
<comment type="subcellular location">
    <subcellularLocation>
        <location evidence="4">Cytoplasm</location>
    </subcellularLocation>
    <subcellularLocation>
        <location evidence="3">Nucleus</location>
    </subcellularLocation>
</comment>
<evidence type="ECO:0000256" key="4">
    <source>
        <dbReference type="ARBA" id="ARBA00004496"/>
    </source>
</evidence>
<dbReference type="PANTHER" id="PTHR10797">
    <property type="entry name" value="CCR4-NOT TRANSCRIPTION COMPLEX SUBUNIT"/>
    <property type="match status" value="1"/>
</dbReference>
<evidence type="ECO:0000256" key="10">
    <source>
        <dbReference type="ARBA" id="ARBA00022723"/>
    </source>
</evidence>